<dbReference type="Pfam" id="PF00092">
    <property type="entry name" value="VWA"/>
    <property type="match status" value="1"/>
</dbReference>
<sequence length="868" mass="97809">VDGIEICSMKIDSKITSRFAHNVITSQAVNRGNVHKEVFFDVELPKTAFITNFSMTIDGVTYPGTIKEKEVAKKQYEKAVSRGETAGLVKASGRKTEKFTVSVNIEAASKVTFELAYEELLKRQFGRYEMFIKVKPKQLVKDFEIEVNIFEPQGITELEAEGTFITNELQNTIKKTFSEKKGHISFKPTLDQQRTCANCSQSALDGDFTVRYDVKRTTPDNLQIVNGYFVHFFAPTNLPKLNKNVIFVIDISGSMSGREIEQTRQALLKILDDIKEDDFFNFILFGSEVHTWKETLIKATPENLDEARKFVWGIGARGMTNLHGGIMRGINMLNAAHEGNLVPKRSASIVIMLTDGQPNVGISNTQEIQAHVKKAIEGKYPLYNLGFGYGVDYNFLEKMALENKGLARRIYPDSDAALQLQGFYDEVSNPMLTDVELNYPENEISDLTRNSFKHFYDGSEIVVAGRLIDNNQNHLTVDVRGEGANDALSYTTQQDAEETAKAFQEQEYIFGEYIERLWAYLTIEQLLEKRIAATGEEKENLTAEALDLSLKYKFVTPLTSMVVTKPEDYDNKDGIADKPIEGIDIFTTVLYLSIQFLNFFFLFTLSTVPQVSYPHRSQPTWYTSVDGDPHFIISVPEKEDAICFNINENPGAVLNLITDPVTGITVNGELIGDKRANSDAKIQNTYFGKLGIANKHLDLKLTVTPEKITIQNGNEKTGFTWLDSVTLQQEGLTLIINRKRNVVLTMGSGASFVIVLHQVWKKHPLHQDFLGLYTLESDKLSEQTHGLLGQFFHPIDFTILEIHPGSDPKKPDATMIVKNNELTVTRGWQRDYRIDPKHGVDIPCWFVHNNGAGLIDGVHTDYIVSSLF</sequence>
<dbReference type="GO" id="GO:0005576">
    <property type="term" value="C:extracellular region"/>
    <property type="evidence" value="ECO:0007669"/>
    <property type="project" value="UniProtKB-SubCell"/>
</dbReference>
<dbReference type="InterPro" id="IPR050934">
    <property type="entry name" value="ITIH"/>
</dbReference>
<dbReference type="InterPro" id="IPR002035">
    <property type="entry name" value="VWF_A"/>
</dbReference>
<keyword evidence="14" id="KW-1185">Reference proteome</keyword>
<evidence type="ECO:0000313" key="13">
    <source>
        <dbReference type="EMBL" id="NXD64159.1"/>
    </source>
</evidence>
<comment type="caution">
    <text evidence="13">The sequence shown here is derived from an EMBL/GenBank/DDBJ whole genome shotgun (WGS) entry which is preliminary data.</text>
</comment>
<evidence type="ECO:0000256" key="2">
    <source>
        <dbReference type="ARBA" id="ARBA00010158"/>
    </source>
</evidence>
<feature type="domain" description="VIT" evidence="12">
    <location>
        <begin position="1"/>
        <end position="119"/>
    </location>
</feature>
<dbReference type="GO" id="GO:0004867">
    <property type="term" value="F:serine-type endopeptidase inhibitor activity"/>
    <property type="evidence" value="ECO:0007669"/>
    <property type="project" value="UniProtKB-KW"/>
</dbReference>
<evidence type="ECO:0000256" key="7">
    <source>
        <dbReference type="ARBA" id="ARBA00022974"/>
    </source>
</evidence>
<evidence type="ECO:0000256" key="3">
    <source>
        <dbReference type="ARBA" id="ARBA00022525"/>
    </source>
</evidence>
<feature type="non-terminal residue" evidence="13">
    <location>
        <position position="868"/>
    </location>
</feature>
<evidence type="ECO:0000259" key="12">
    <source>
        <dbReference type="PROSITE" id="PS51468"/>
    </source>
</evidence>
<dbReference type="SMART" id="SM00609">
    <property type="entry name" value="VIT"/>
    <property type="match status" value="1"/>
</dbReference>
<evidence type="ECO:0000259" key="11">
    <source>
        <dbReference type="PROSITE" id="PS50234"/>
    </source>
</evidence>
<name>A0A851XKZ6_EOLRO</name>
<dbReference type="SUPFAM" id="SSF53300">
    <property type="entry name" value="vWA-like"/>
    <property type="match status" value="1"/>
</dbReference>
<dbReference type="PROSITE" id="PS50234">
    <property type="entry name" value="VWFA"/>
    <property type="match status" value="1"/>
</dbReference>
<keyword evidence="8" id="KW-0325">Glycoprotein</keyword>
<dbReference type="EMBL" id="WBNI01000110">
    <property type="protein sequence ID" value="NXD64159.1"/>
    <property type="molecule type" value="Genomic_DNA"/>
</dbReference>
<accession>A0A851XKZ6</accession>
<dbReference type="Gene3D" id="3.40.50.410">
    <property type="entry name" value="von Willebrand factor, type A domain"/>
    <property type="match status" value="1"/>
</dbReference>
<dbReference type="InterPro" id="IPR013694">
    <property type="entry name" value="VIT"/>
</dbReference>
<evidence type="ECO:0000256" key="8">
    <source>
        <dbReference type="ARBA" id="ARBA00023180"/>
    </source>
</evidence>
<reference evidence="13" key="1">
    <citation type="submission" date="2019-09" db="EMBL/GenBank/DDBJ databases">
        <title>Bird 10,000 Genomes (B10K) Project - Family phase.</title>
        <authorList>
            <person name="Zhang G."/>
        </authorList>
    </citation>
    <scope>NUCLEOTIDE SEQUENCE</scope>
    <source>
        <strain evidence="13">B10K-DU-025-06</strain>
        <tissue evidence="13">Mixed tissue sample</tissue>
    </source>
</reference>
<evidence type="ECO:0000256" key="9">
    <source>
        <dbReference type="ARBA" id="ARBA00037051"/>
    </source>
</evidence>
<dbReference type="AlphaFoldDB" id="A0A851XKZ6"/>
<dbReference type="SMART" id="SM00327">
    <property type="entry name" value="VWA"/>
    <property type="match status" value="1"/>
</dbReference>
<comment type="function">
    <text evidence="9">May act as a carrier of hyaluronan in serum or as a binding protein between hyaluronan and other matrix protein, including those on cell surfaces in tissues to regulate the localization, synthesis and degradation of hyaluronan which are essential to cells undergoing biological processes.</text>
</comment>
<dbReference type="PROSITE" id="PS51468">
    <property type="entry name" value="VIT"/>
    <property type="match status" value="1"/>
</dbReference>
<dbReference type="GO" id="GO:0030212">
    <property type="term" value="P:hyaluronan metabolic process"/>
    <property type="evidence" value="ECO:0007669"/>
    <property type="project" value="InterPro"/>
</dbReference>
<keyword evidence="6" id="KW-0722">Serine protease inhibitor</keyword>
<evidence type="ECO:0000256" key="5">
    <source>
        <dbReference type="ARBA" id="ARBA00022729"/>
    </source>
</evidence>
<keyword evidence="7" id="KW-0654">Proteoglycan</keyword>
<evidence type="ECO:0000313" key="14">
    <source>
        <dbReference type="Proteomes" id="UP000637704"/>
    </source>
</evidence>
<dbReference type="Proteomes" id="UP000637704">
    <property type="component" value="Unassembled WGS sequence"/>
</dbReference>
<dbReference type="InterPro" id="IPR036465">
    <property type="entry name" value="vWFA_dom_sf"/>
</dbReference>
<keyword evidence="5" id="KW-0732">Signal</keyword>
<feature type="non-terminal residue" evidence="13">
    <location>
        <position position="1"/>
    </location>
</feature>
<dbReference type="FunFam" id="3.40.50.410:FF:000013">
    <property type="entry name" value="inter-alpha-trypsin inhibitor heavy chain H2"/>
    <property type="match status" value="1"/>
</dbReference>
<dbReference type="PANTHER" id="PTHR10338:SF115">
    <property type="entry name" value="INTER-ALPHA-TRYPSIN INHIBITOR HEAVY CHAIN H3"/>
    <property type="match status" value="1"/>
</dbReference>
<comment type="subcellular location">
    <subcellularLocation>
        <location evidence="1">Secreted</location>
    </subcellularLocation>
</comment>
<keyword evidence="4" id="KW-0646">Protease inhibitor</keyword>
<comment type="similarity">
    <text evidence="2">Belongs to the ITIH family.</text>
</comment>
<gene>
    <name evidence="13" type="primary">Itih3</name>
    <name evidence="13" type="ORF">EOLROS_R13260</name>
</gene>
<feature type="domain" description="VWFA" evidence="11">
    <location>
        <begin position="244"/>
        <end position="427"/>
    </location>
</feature>
<keyword evidence="3" id="KW-0964">Secreted</keyword>
<evidence type="ECO:0000256" key="10">
    <source>
        <dbReference type="ARBA" id="ARBA00039924"/>
    </source>
</evidence>
<dbReference type="PANTHER" id="PTHR10338">
    <property type="entry name" value="INTER-ALPHA-TRYPSIN INHIBITOR HEAVY CHAIN FAMILY MEMBER"/>
    <property type="match status" value="1"/>
</dbReference>
<organism evidence="13 14">
    <name type="scientific">Eolophus roseicapilla</name>
    <name type="common">Galah cockatoo</name>
    <name type="synonym">Cacatua roseicapilla</name>
    <dbReference type="NCBI Taxonomy" id="176039"/>
    <lineage>
        <taxon>Eukaryota</taxon>
        <taxon>Metazoa</taxon>
        <taxon>Chordata</taxon>
        <taxon>Craniata</taxon>
        <taxon>Vertebrata</taxon>
        <taxon>Euteleostomi</taxon>
        <taxon>Archelosauria</taxon>
        <taxon>Archosauria</taxon>
        <taxon>Dinosauria</taxon>
        <taxon>Saurischia</taxon>
        <taxon>Theropoda</taxon>
        <taxon>Coelurosauria</taxon>
        <taxon>Aves</taxon>
        <taxon>Neognathae</taxon>
        <taxon>Neoaves</taxon>
        <taxon>Telluraves</taxon>
        <taxon>Australaves</taxon>
        <taxon>Psittaciformes</taxon>
        <taxon>Cacatuidae</taxon>
        <taxon>Eolophus</taxon>
    </lineage>
</organism>
<evidence type="ECO:0000256" key="1">
    <source>
        <dbReference type="ARBA" id="ARBA00004613"/>
    </source>
</evidence>
<protein>
    <recommendedName>
        <fullName evidence="10">Inter-alpha-trypsin inhibitor heavy chain H3</fullName>
    </recommendedName>
</protein>
<dbReference type="Pfam" id="PF08487">
    <property type="entry name" value="VIT"/>
    <property type="match status" value="1"/>
</dbReference>
<evidence type="ECO:0000256" key="6">
    <source>
        <dbReference type="ARBA" id="ARBA00022900"/>
    </source>
</evidence>
<evidence type="ECO:0000256" key="4">
    <source>
        <dbReference type="ARBA" id="ARBA00022690"/>
    </source>
</evidence>
<dbReference type="Pfam" id="PF06668">
    <property type="entry name" value="ITI_HC_C"/>
    <property type="match status" value="1"/>
</dbReference>
<dbReference type="InterPro" id="IPR010600">
    <property type="entry name" value="ITI_HC_C"/>
</dbReference>
<proteinExistence type="inferred from homology"/>